<gene>
    <name evidence="2" type="ORF">SAMN06296058_1085</name>
</gene>
<evidence type="ECO:0000313" key="2">
    <source>
        <dbReference type="EMBL" id="SKC54889.1"/>
    </source>
</evidence>
<dbReference type="EMBL" id="FUZV01000001">
    <property type="protein sequence ID" value="SKC54889.1"/>
    <property type="molecule type" value="Genomic_DNA"/>
</dbReference>
<name>A0A1T5JUD2_9GAMM</name>
<protein>
    <submittedName>
        <fullName evidence="2">Uncharacterized protein</fullName>
    </submittedName>
</protein>
<organism evidence="2 3">
    <name type="scientific">Pseudoxanthomonas indica</name>
    <dbReference type="NCBI Taxonomy" id="428993"/>
    <lineage>
        <taxon>Bacteria</taxon>
        <taxon>Pseudomonadati</taxon>
        <taxon>Pseudomonadota</taxon>
        <taxon>Gammaproteobacteria</taxon>
        <taxon>Lysobacterales</taxon>
        <taxon>Lysobacteraceae</taxon>
        <taxon>Pseudoxanthomonas</taxon>
    </lineage>
</organism>
<feature type="signal peptide" evidence="1">
    <location>
        <begin position="1"/>
        <end position="23"/>
    </location>
</feature>
<evidence type="ECO:0000256" key="1">
    <source>
        <dbReference type="SAM" id="SignalP"/>
    </source>
</evidence>
<dbReference type="AlphaFoldDB" id="A0A1T5JUD2"/>
<keyword evidence="1" id="KW-0732">Signal</keyword>
<evidence type="ECO:0000313" key="3">
    <source>
        <dbReference type="Proteomes" id="UP000190341"/>
    </source>
</evidence>
<accession>A0A1T5JUD2</accession>
<dbReference type="RefSeq" id="WP_139381414.1">
    <property type="nucleotide sequence ID" value="NZ_BMCL01000002.1"/>
</dbReference>
<keyword evidence="3" id="KW-1185">Reference proteome</keyword>
<feature type="chain" id="PRO_5012866169" evidence="1">
    <location>
        <begin position="24"/>
        <end position="249"/>
    </location>
</feature>
<reference evidence="2 3" key="1">
    <citation type="submission" date="2017-02" db="EMBL/GenBank/DDBJ databases">
        <authorList>
            <person name="Peterson S.W."/>
        </authorList>
    </citation>
    <scope>NUCLEOTIDE SEQUENCE [LARGE SCALE GENOMIC DNA]</scope>
    <source>
        <strain evidence="2 3">P15</strain>
    </source>
</reference>
<sequence length="249" mass="24636">MDTLKFTIALTVLAASSSLSAIAATPSASAAPAAITRCVTDTTILQGGFAVKRCYDGKSVGGVGTTLDAAVANANSMATLISANTRCNYSSLAGGPGAFIVSFGCDTGDSSPRARGIGGLGTYMTDAGVNAFGVARLLAATGYICNVSTTTIVLGGYVSNFGCGYPQEGIPRATTITGVGSTATDAAANTLGFAELGAAGFICKTSGSSIRLNGLAYEVRFTCTGRSITGIGSTLTSAGRDALLQASAL</sequence>
<proteinExistence type="predicted"/>
<dbReference type="Proteomes" id="UP000190341">
    <property type="component" value="Unassembled WGS sequence"/>
</dbReference>